<dbReference type="EMBL" id="JANPWB010000011">
    <property type="protein sequence ID" value="KAJ1132891.1"/>
    <property type="molecule type" value="Genomic_DNA"/>
</dbReference>
<dbReference type="Proteomes" id="UP001066276">
    <property type="component" value="Chromosome 7"/>
</dbReference>
<keyword evidence="2" id="KW-1185">Reference proteome</keyword>
<protein>
    <submittedName>
        <fullName evidence="1">Uncharacterized protein</fullName>
    </submittedName>
</protein>
<reference evidence="1" key="1">
    <citation type="journal article" date="2022" name="bioRxiv">
        <title>Sequencing and chromosome-scale assembly of the giantPleurodeles waltlgenome.</title>
        <authorList>
            <person name="Brown T."/>
            <person name="Elewa A."/>
            <person name="Iarovenko S."/>
            <person name="Subramanian E."/>
            <person name="Araus A.J."/>
            <person name="Petzold A."/>
            <person name="Susuki M."/>
            <person name="Suzuki K.-i.T."/>
            <person name="Hayashi T."/>
            <person name="Toyoda A."/>
            <person name="Oliveira C."/>
            <person name="Osipova E."/>
            <person name="Leigh N.D."/>
            <person name="Simon A."/>
            <person name="Yun M.H."/>
        </authorList>
    </citation>
    <scope>NUCLEOTIDE SEQUENCE</scope>
    <source>
        <strain evidence="1">20211129_DDA</strain>
        <tissue evidence="1">Liver</tissue>
    </source>
</reference>
<sequence length="94" mass="10389">MVSRGIIDALVLTTLGEAGCKISLRPDSSPDTGPRDHLSAPHPTRALLTAAMFTEWTFNPFLDLKQYFLAFEMVEDKKGNIAQSPSSRECCFVK</sequence>
<comment type="caution">
    <text evidence="1">The sequence shown here is derived from an EMBL/GenBank/DDBJ whole genome shotgun (WGS) entry which is preliminary data.</text>
</comment>
<proteinExistence type="predicted"/>
<name>A0AAV7PX31_PLEWA</name>
<gene>
    <name evidence="1" type="ORF">NDU88_011192</name>
</gene>
<organism evidence="1 2">
    <name type="scientific">Pleurodeles waltl</name>
    <name type="common">Iberian ribbed newt</name>
    <dbReference type="NCBI Taxonomy" id="8319"/>
    <lineage>
        <taxon>Eukaryota</taxon>
        <taxon>Metazoa</taxon>
        <taxon>Chordata</taxon>
        <taxon>Craniata</taxon>
        <taxon>Vertebrata</taxon>
        <taxon>Euteleostomi</taxon>
        <taxon>Amphibia</taxon>
        <taxon>Batrachia</taxon>
        <taxon>Caudata</taxon>
        <taxon>Salamandroidea</taxon>
        <taxon>Salamandridae</taxon>
        <taxon>Pleurodelinae</taxon>
        <taxon>Pleurodeles</taxon>
    </lineage>
</organism>
<accession>A0AAV7PX31</accession>
<evidence type="ECO:0000313" key="1">
    <source>
        <dbReference type="EMBL" id="KAJ1132891.1"/>
    </source>
</evidence>
<dbReference type="AlphaFoldDB" id="A0AAV7PX31"/>
<evidence type="ECO:0000313" key="2">
    <source>
        <dbReference type="Proteomes" id="UP001066276"/>
    </source>
</evidence>